<proteinExistence type="predicted"/>
<evidence type="ECO:0000313" key="1">
    <source>
        <dbReference type="EMBL" id="QUC67653.1"/>
    </source>
</evidence>
<accession>A0AC61N8R3</accession>
<name>A0AC61N8R3_9FIRM</name>
<dbReference type="EMBL" id="CP068393">
    <property type="protein sequence ID" value="QUC67653.1"/>
    <property type="molecule type" value="Genomic_DNA"/>
</dbReference>
<evidence type="ECO:0000313" key="2">
    <source>
        <dbReference type="Proteomes" id="UP000682782"/>
    </source>
</evidence>
<dbReference type="Proteomes" id="UP000682782">
    <property type="component" value="Chromosome"/>
</dbReference>
<reference evidence="1" key="1">
    <citation type="submission" date="2021-01" db="EMBL/GenBank/DDBJ databases">
        <title>Complete genome sequence of Clostridiales bacterium R-7.</title>
        <authorList>
            <person name="Mahoney-Kurpe S.C."/>
            <person name="Palevich N."/>
            <person name="Koike S."/>
            <person name="Moon C.D."/>
            <person name="Attwood G.T."/>
        </authorList>
    </citation>
    <scope>NUCLEOTIDE SEQUENCE</scope>
    <source>
        <strain evidence="1">R-7</strain>
    </source>
</reference>
<gene>
    <name evidence="1" type="ORF">JYE49_02825</name>
</gene>
<sequence length="164" mass="18753">MNYTIRKMTRDDCSAVAHVISVSWKETYRGIIPEEELNRTDEQTIAENSRKNFPEDNHQFVLEADGAIAGYMNVGLTDEKEYERCGEIHAVYLLKEFKGKGFGRKMVEAGIAELKAMGCDKMVIGCLAGNPSNSFYEHIGGELIKTRIYERLQLPENVYFFERI</sequence>
<protein>
    <submittedName>
        <fullName evidence="1">GNAT family N-acetyltransferase</fullName>
    </submittedName>
</protein>
<keyword evidence="2" id="KW-1185">Reference proteome</keyword>
<organism evidence="1 2">
    <name type="scientific">Aristaeella hokkaidonensis</name>
    <dbReference type="NCBI Taxonomy" id="3046382"/>
    <lineage>
        <taxon>Bacteria</taxon>
        <taxon>Bacillati</taxon>
        <taxon>Bacillota</taxon>
        <taxon>Clostridia</taxon>
        <taxon>Eubacteriales</taxon>
        <taxon>Aristaeellaceae</taxon>
        <taxon>Aristaeella</taxon>
    </lineage>
</organism>